<comment type="caution">
    <text evidence="2">The sequence shown here is derived from an EMBL/GenBank/DDBJ whole genome shotgun (WGS) entry which is preliminary data.</text>
</comment>
<evidence type="ECO:0000313" key="3">
    <source>
        <dbReference type="Proteomes" id="UP000182235"/>
    </source>
</evidence>
<evidence type="ECO:0000256" key="1">
    <source>
        <dbReference type="SAM" id="MobiDB-lite"/>
    </source>
</evidence>
<keyword evidence="3" id="KW-1185">Reference proteome</keyword>
<dbReference type="Proteomes" id="UP000182235">
    <property type="component" value="Unassembled WGS sequence"/>
</dbReference>
<name>A0A1J9Q600_9EURO</name>
<reference evidence="2 3" key="1">
    <citation type="submission" date="2015-07" db="EMBL/GenBank/DDBJ databases">
        <title>Emmonsia species relationships and genome sequence.</title>
        <authorList>
            <consortium name="The Broad Institute Genomics Platform"/>
            <person name="Cuomo C.A."/>
            <person name="Munoz J.F."/>
            <person name="Imamovic A."/>
            <person name="Priest M.E."/>
            <person name="Young S."/>
            <person name="Clay O.K."/>
            <person name="McEwen J.G."/>
        </authorList>
    </citation>
    <scope>NUCLEOTIDE SEQUENCE [LARGE SCALE GENOMIC DNA]</scope>
    <source>
        <strain evidence="2 3">UAMH 9510</strain>
    </source>
</reference>
<gene>
    <name evidence="2" type="ORF">AJ78_04112</name>
</gene>
<dbReference type="EMBL" id="LGRN01000144">
    <property type="protein sequence ID" value="OJD15651.1"/>
    <property type="molecule type" value="Genomic_DNA"/>
</dbReference>
<sequence length="131" mass="14754">MKGLDGRITNSPPPPEKHKGTSSTKVERQGGETERYAAARPHKPQLLLGVTTWTASQWQARNGDLAACHHTLRKGVPAPVQNKSENEPVIDQLWKWLSMKKNAQFLRQCMTIPGSGYPHHRVAAPRRIFER</sequence>
<organism evidence="2 3">
    <name type="scientific">Emergomyces pasteurianus Ep9510</name>
    <dbReference type="NCBI Taxonomy" id="1447872"/>
    <lineage>
        <taxon>Eukaryota</taxon>
        <taxon>Fungi</taxon>
        <taxon>Dikarya</taxon>
        <taxon>Ascomycota</taxon>
        <taxon>Pezizomycotina</taxon>
        <taxon>Eurotiomycetes</taxon>
        <taxon>Eurotiomycetidae</taxon>
        <taxon>Onygenales</taxon>
        <taxon>Ajellomycetaceae</taxon>
        <taxon>Emergomyces</taxon>
    </lineage>
</organism>
<feature type="compositionally biased region" description="Basic and acidic residues" evidence="1">
    <location>
        <begin position="15"/>
        <end position="37"/>
    </location>
</feature>
<dbReference type="OrthoDB" id="10592070at2759"/>
<dbReference type="VEuPathDB" id="FungiDB:AJ78_04112"/>
<feature type="region of interest" description="Disordered" evidence="1">
    <location>
        <begin position="1"/>
        <end position="41"/>
    </location>
</feature>
<accession>A0A1J9Q600</accession>
<dbReference type="AlphaFoldDB" id="A0A1J9Q600"/>
<proteinExistence type="predicted"/>
<evidence type="ECO:0000313" key="2">
    <source>
        <dbReference type="EMBL" id="OJD15651.1"/>
    </source>
</evidence>
<protein>
    <submittedName>
        <fullName evidence="2">Uncharacterized protein</fullName>
    </submittedName>
</protein>